<accession>A0A6A3J1G6</accession>
<comment type="caution">
    <text evidence="1">The sequence shown here is derived from an EMBL/GenBank/DDBJ whole genome shotgun (WGS) entry which is preliminary data.</text>
</comment>
<evidence type="ECO:0000313" key="2">
    <source>
        <dbReference type="Proteomes" id="UP000460718"/>
    </source>
</evidence>
<organism evidence="1 2">
    <name type="scientific">Phytophthora fragariae</name>
    <dbReference type="NCBI Taxonomy" id="53985"/>
    <lineage>
        <taxon>Eukaryota</taxon>
        <taxon>Sar</taxon>
        <taxon>Stramenopiles</taxon>
        <taxon>Oomycota</taxon>
        <taxon>Peronosporomycetes</taxon>
        <taxon>Peronosporales</taxon>
        <taxon>Peronosporaceae</taxon>
        <taxon>Phytophthora</taxon>
    </lineage>
</organism>
<dbReference type="EMBL" id="QXFW01001627">
    <property type="protein sequence ID" value="KAE8988082.1"/>
    <property type="molecule type" value="Genomic_DNA"/>
</dbReference>
<dbReference type="Proteomes" id="UP000460718">
    <property type="component" value="Unassembled WGS sequence"/>
</dbReference>
<protein>
    <submittedName>
        <fullName evidence="1">Uncharacterized protein</fullName>
    </submittedName>
</protein>
<evidence type="ECO:0000313" key="1">
    <source>
        <dbReference type="EMBL" id="KAE8988082.1"/>
    </source>
</evidence>
<reference evidence="1 2" key="1">
    <citation type="submission" date="2018-09" db="EMBL/GenBank/DDBJ databases">
        <title>Genomic investigation of the strawberry pathogen Phytophthora fragariae indicates pathogenicity is determined by transcriptional variation in three key races.</title>
        <authorList>
            <person name="Adams T.M."/>
            <person name="Armitage A.D."/>
            <person name="Sobczyk M.K."/>
            <person name="Bates H.J."/>
            <person name="Dunwell J.M."/>
            <person name="Nellist C.F."/>
            <person name="Harrison R.J."/>
        </authorList>
    </citation>
    <scope>NUCLEOTIDE SEQUENCE [LARGE SCALE GENOMIC DNA]</scope>
    <source>
        <strain evidence="1 2">SCRP245</strain>
    </source>
</reference>
<sequence length="205" mass="23103">MIVPTACRIKPSDDVAVLDIGCGVLGIGLVKMATDTIASYKMALDRERDAMNQEHERPNRAVNPESTEVRKHVIELLADDDIGVTFHPSPDRYPIVYPDSVIEAMTTFHEKRKLIRAVDYCIQWLTAEARLRQISESIENILAATRVTSVCTNVSITSNQVAFFYELLAFRGSEWINDMCIRLAVDVMTQNRPEVRYVDASQVLS</sequence>
<gene>
    <name evidence="1" type="ORF">PF011_g19307</name>
</gene>
<dbReference type="AlphaFoldDB" id="A0A6A3J1G6"/>
<name>A0A6A3J1G6_9STRA</name>
<proteinExistence type="predicted"/>